<feature type="binding site" evidence="8">
    <location>
        <position position="195"/>
    </location>
    <ligand>
        <name>Mg(2+)</name>
        <dbReference type="ChEBI" id="CHEBI:18420"/>
    </ligand>
</feature>
<evidence type="ECO:0000256" key="4">
    <source>
        <dbReference type="ARBA" id="ARBA00007131"/>
    </source>
</evidence>
<dbReference type="AlphaFoldDB" id="A0A6L3B4Q5"/>
<dbReference type="GO" id="GO:0004739">
    <property type="term" value="F:pyruvate dehydrogenase (acetyl-transferring) activity"/>
    <property type="evidence" value="ECO:0007669"/>
    <property type="project" value="UniProtKB-EC"/>
</dbReference>
<dbReference type="Gene3D" id="3.40.50.920">
    <property type="match status" value="1"/>
</dbReference>
<dbReference type="EC" id="1.2.4.1" evidence="7"/>
<comment type="similarity">
    <text evidence="4">Belongs to the transketolase family.</text>
</comment>
<evidence type="ECO:0000313" key="11">
    <source>
        <dbReference type="Proteomes" id="UP000476837"/>
    </source>
</evidence>
<protein>
    <recommendedName>
        <fullName evidence="5 7">Pyruvate dehydrogenase E1 component</fullName>
        <ecNumber evidence="7">1.2.4.1</ecNumber>
    </recommendedName>
</protein>
<evidence type="ECO:0000256" key="1">
    <source>
        <dbReference type="ARBA" id="ARBA00001946"/>
    </source>
</evidence>
<keyword evidence="8" id="KW-0460">Magnesium</keyword>
<comment type="cofactor">
    <cofactor evidence="1 8">
        <name>Mg(2+)</name>
        <dbReference type="ChEBI" id="CHEBI:18420"/>
    </cofactor>
</comment>
<dbReference type="InterPro" id="IPR005474">
    <property type="entry name" value="Transketolase_N"/>
</dbReference>
<dbReference type="InterPro" id="IPR004660">
    <property type="entry name" value="PDH_E1"/>
</dbReference>
<comment type="catalytic activity">
    <reaction evidence="6 7">
        <text>N(6)-[(R)-lipoyl]-L-lysyl-[protein] + pyruvate + H(+) = N(6)-[(R)-S(8)-acetyldihydrolipoyl]-L-lysyl-[protein] + CO2</text>
        <dbReference type="Rhea" id="RHEA:19189"/>
        <dbReference type="Rhea" id="RHEA-COMP:10474"/>
        <dbReference type="Rhea" id="RHEA-COMP:10478"/>
        <dbReference type="ChEBI" id="CHEBI:15361"/>
        <dbReference type="ChEBI" id="CHEBI:15378"/>
        <dbReference type="ChEBI" id="CHEBI:16526"/>
        <dbReference type="ChEBI" id="CHEBI:83099"/>
        <dbReference type="ChEBI" id="CHEBI:83111"/>
        <dbReference type="EC" id="1.2.4.1"/>
    </reaction>
</comment>
<evidence type="ECO:0000256" key="3">
    <source>
        <dbReference type="ARBA" id="ARBA00003157"/>
    </source>
</evidence>
<dbReference type="SUPFAM" id="SSF52922">
    <property type="entry name" value="TK C-terminal domain-like"/>
    <property type="match status" value="1"/>
</dbReference>
<dbReference type="Pfam" id="PF02779">
    <property type="entry name" value="Transket_pyr"/>
    <property type="match status" value="1"/>
</dbReference>
<dbReference type="GO" id="GO:0046872">
    <property type="term" value="F:metal ion binding"/>
    <property type="evidence" value="ECO:0007669"/>
    <property type="project" value="UniProtKB-KW"/>
</dbReference>
<evidence type="ECO:0000256" key="2">
    <source>
        <dbReference type="ARBA" id="ARBA00001964"/>
    </source>
</evidence>
<dbReference type="InterPro" id="IPR051157">
    <property type="entry name" value="PDH/Transketolase"/>
</dbReference>
<dbReference type="InterPro" id="IPR009014">
    <property type="entry name" value="Transketo_C/PFOR_II"/>
</dbReference>
<sequence>MDATVPNHADLARLRELERKVLWLASWTIHNANHVRPNQDGLKIGGHQASSASLATIMTALYFQALRPEDRVAVKPHASPIFHAIQYLLGNQTRGNLENFRGFKGAQSYPSRTKDVDDVDFSTGSVGLGVAQTLFASLVQDYVKAKGWAKGLPEGRMVSLVGDAEMDEGNIFEALQEGWKHGLRNTWWIVDYNRQSLDAVIREGLWERLENIFRAFGWDVVILKYGALMQAAFQEEGGERLRDWIDRCPNQLYCALTYQGGAAWRKRLLDDLGDQGPVTRLIERRNDEELALLMGNLGGHDLLSLLDAFAQARTHDRPVCFIAYTIKGAGLPLAGHKDNHSGLMTPAQMEAFRAANAVRPGHEWDRFEGLSLPEAELDAFLKRVPFAAKGRRRHGAAAVPVPAALAAPAQKALSTQAAFGLILNELGREKTELAERIVTTAPDVTVSTNLGAWVNRRGLFAKSALADLFKKERIPSTYTWDFSPDGQHFELGIAESNLFILLSALGLSHSLFGERLLPIGTVYDPFVMRAADQMNYACYQDARFLLVATPSGVTLAPEGGAHQSIATPLVGMAQDGLACFEPAFADELAVTMRWAFDYMQREGEGEPDERNWLRDETGGSVYLRLSSRVLEQPVRTMDAELESGIVQGAYWLRRPGPNAQVVVAYSGVVAPEAIEAVGMLGEDRRDVGLLAVTSADRLHAGWSAAQRARERGKPHARSHVERLLEGVPSHCALVTVQDGHPAGLGWLGSVHGHRTRALGVEHFGQTGTIADLYRHHGIDAQAIVRAAEALSPGRPVRYLTAV</sequence>
<dbReference type="PIRSF" id="PIRSF000156">
    <property type="entry name" value="Pyruvate_dh_E1"/>
    <property type="match status" value="1"/>
</dbReference>
<dbReference type="SUPFAM" id="SSF52518">
    <property type="entry name" value="Thiamin diphosphate-binding fold (THDP-binding)"/>
    <property type="match status" value="2"/>
</dbReference>
<comment type="caution">
    <text evidence="10">The sequence shown here is derived from an EMBL/GenBank/DDBJ whole genome shotgun (WGS) entry which is preliminary data.</text>
</comment>
<evidence type="ECO:0000256" key="7">
    <source>
        <dbReference type="PIRNR" id="PIRNR000156"/>
    </source>
</evidence>
<evidence type="ECO:0000256" key="8">
    <source>
        <dbReference type="PIRSR" id="PIRSR000156-1"/>
    </source>
</evidence>
<feature type="binding site" evidence="8">
    <location>
        <position position="163"/>
    </location>
    <ligand>
        <name>Mg(2+)</name>
        <dbReference type="ChEBI" id="CHEBI:18420"/>
    </ligand>
</feature>
<dbReference type="Gene3D" id="3.40.50.970">
    <property type="match status" value="2"/>
</dbReference>
<dbReference type="SMART" id="SM00861">
    <property type="entry name" value="Transket_pyr"/>
    <property type="match status" value="1"/>
</dbReference>
<dbReference type="PANTHER" id="PTHR43825:SF4">
    <property type="entry name" value="PYRUVATE DEHYDROGENASE E1 COMPONENT"/>
    <property type="match status" value="1"/>
</dbReference>
<accession>A0A6L3B4Q5</accession>
<comment type="function">
    <text evidence="3 7">Component of the pyruvate dehydrogenase (PDH) complex, that catalyzes the overall conversion of pyruvate to acetyl-CoA and CO(2).</text>
</comment>
<dbReference type="EMBL" id="QOKV01000002">
    <property type="protein sequence ID" value="KAA0687760.1"/>
    <property type="molecule type" value="Genomic_DNA"/>
</dbReference>
<dbReference type="Pfam" id="PF00456">
    <property type="entry name" value="Transketolase_N"/>
    <property type="match status" value="1"/>
</dbReference>
<keyword evidence="7" id="KW-0786">Thiamine pyrophosphate</keyword>
<dbReference type="Proteomes" id="UP000476837">
    <property type="component" value="Unassembled WGS sequence"/>
</dbReference>
<proteinExistence type="inferred from homology"/>
<name>A0A6L3B4Q5_AZOBR</name>
<keyword evidence="7" id="KW-0560">Oxidoreductase</keyword>
<evidence type="ECO:0000256" key="5">
    <source>
        <dbReference type="ARBA" id="ARBA00017172"/>
    </source>
</evidence>
<dbReference type="RefSeq" id="WP_149163899.1">
    <property type="nucleotide sequence ID" value="NZ_QOKV01000002.1"/>
</dbReference>
<comment type="cofactor">
    <cofactor evidence="2 7">
        <name>thiamine diphosphate</name>
        <dbReference type="ChEBI" id="CHEBI:58937"/>
    </cofactor>
</comment>
<keyword evidence="7" id="KW-0670">Pyruvate</keyword>
<reference evidence="10 11" key="1">
    <citation type="submission" date="2018-07" db="EMBL/GenBank/DDBJ databases">
        <title>Genome sequence of Roseomonas fauriae ATCC 49958.</title>
        <authorList>
            <person name="Sant'Anna F.H."/>
            <person name="Baldani J.I."/>
            <person name="Zilli J.E."/>
            <person name="Reis V.M."/>
            <person name="Hartmann A."/>
            <person name="Cruz L."/>
            <person name="de Souza E.M."/>
            <person name="de Oliveira Pedrosa F."/>
            <person name="Passaglia L.M.P."/>
        </authorList>
    </citation>
    <scope>NUCLEOTIDE SEQUENCE [LARGE SCALE GENOMIC DNA]</scope>
    <source>
        <strain evidence="10 11">ATCC 49958</strain>
    </source>
</reference>
<evidence type="ECO:0000256" key="6">
    <source>
        <dbReference type="ARBA" id="ARBA00051231"/>
    </source>
</evidence>
<feature type="binding site" evidence="8">
    <location>
        <position position="193"/>
    </location>
    <ligand>
        <name>Mg(2+)</name>
        <dbReference type="ChEBI" id="CHEBI:18420"/>
    </ligand>
</feature>
<feature type="domain" description="Transketolase-like pyrimidine-binding" evidence="9">
    <location>
        <begin position="413"/>
        <end position="632"/>
    </location>
</feature>
<dbReference type="PANTHER" id="PTHR43825">
    <property type="entry name" value="PYRUVATE DEHYDROGENASE E1 COMPONENT"/>
    <property type="match status" value="1"/>
</dbReference>
<keyword evidence="8" id="KW-0479">Metal-binding</keyword>
<organism evidence="10 11">
    <name type="scientific">Azospirillum brasilense</name>
    <dbReference type="NCBI Taxonomy" id="192"/>
    <lineage>
        <taxon>Bacteria</taxon>
        <taxon>Pseudomonadati</taxon>
        <taxon>Pseudomonadota</taxon>
        <taxon>Alphaproteobacteria</taxon>
        <taxon>Rhodospirillales</taxon>
        <taxon>Azospirillaceae</taxon>
        <taxon>Azospirillum</taxon>
    </lineage>
</organism>
<evidence type="ECO:0000259" key="9">
    <source>
        <dbReference type="SMART" id="SM00861"/>
    </source>
</evidence>
<evidence type="ECO:0000313" key="10">
    <source>
        <dbReference type="EMBL" id="KAA0687760.1"/>
    </source>
</evidence>
<dbReference type="InterPro" id="IPR005475">
    <property type="entry name" value="Transketolase-like_Pyr-bd"/>
</dbReference>
<gene>
    <name evidence="10" type="ORF">DS837_06040</name>
</gene>
<dbReference type="InterPro" id="IPR029061">
    <property type="entry name" value="THDP-binding"/>
</dbReference>